<comment type="caution">
    <text evidence="2">The sequence shown here is derived from an EMBL/GenBank/DDBJ whole genome shotgun (WGS) entry which is preliminary data.</text>
</comment>
<dbReference type="EMBL" id="JBHRXY010000001">
    <property type="protein sequence ID" value="MFC3628230.1"/>
    <property type="molecule type" value="Genomic_DNA"/>
</dbReference>
<keyword evidence="3" id="KW-1185">Reference proteome</keyword>
<organism evidence="2 3">
    <name type="scientific">Paracoccus angustae</name>
    <dbReference type="NCBI Taxonomy" id="1671480"/>
    <lineage>
        <taxon>Bacteria</taxon>
        <taxon>Pseudomonadati</taxon>
        <taxon>Pseudomonadota</taxon>
        <taxon>Alphaproteobacteria</taxon>
        <taxon>Rhodobacterales</taxon>
        <taxon>Paracoccaceae</taxon>
        <taxon>Paracoccus</taxon>
    </lineage>
</organism>
<evidence type="ECO:0000313" key="3">
    <source>
        <dbReference type="Proteomes" id="UP001595539"/>
    </source>
</evidence>
<feature type="compositionally biased region" description="Basic residues" evidence="1">
    <location>
        <begin position="101"/>
        <end position="113"/>
    </location>
</feature>
<protein>
    <recommendedName>
        <fullName evidence="4">DNA-binding protein</fullName>
    </recommendedName>
</protein>
<gene>
    <name evidence="2" type="ORF">ACFOM8_02085</name>
</gene>
<reference evidence="3" key="1">
    <citation type="journal article" date="2019" name="Int. J. Syst. Evol. Microbiol.">
        <title>The Global Catalogue of Microorganisms (GCM) 10K type strain sequencing project: providing services to taxonomists for standard genome sequencing and annotation.</title>
        <authorList>
            <consortium name="The Broad Institute Genomics Platform"/>
            <consortium name="The Broad Institute Genome Sequencing Center for Infectious Disease"/>
            <person name="Wu L."/>
            <person name="Ma J."/>
        </authorList>
    </citation>
    <scope>NUCLEOTIDE SEQUENCE [LARGE SCALE GENOMIC DNA]</scope>
    <source>
        <strain evidence="3">KCTC 42473</strain>
    </source>
</reference>
<evidence type="ECO:0008006" key="4">
    <source>
        <dbReference type="Google" id="ProtNLM"/>
    </source>
</evidence>
<proteinExistence type="predicted"/>
<sequence>MTIHPDMTQHPRAQPVRGPDGIIYPSQAEAARVFGVKPGTIFYHIDRYGDLSRLGTSSGTPVVWRGKRYTNAVQAANDAGVNSAAAYYQLRTHGNLDRLGIGRKGKERNRGKGKPVSIGGHDWPAVSFMARDLQVKERTLRNWLEPDASEEMRAKLRIALAAYNDRLMAERMAAQARTFAKIGK</sequence>
<evidence type="ECO:0000256" key="1">
    <source>
        <dbReference type="SAM" id="MobiDB-lite"/>
    </source>
</evidence>
<feature type="region of interest" description="Disordered" evidence="1">
    <location>
        <begin position="99"/>
        <end position="119"/>
    </location>
</feature>
<dbReference type="Proteomes" id="UP001595539">
    <property type="component" value="Unassembled WGS sequence"/>
</dbReference>
<evidence type="ECO:0000313" key="2">
    <source>
        <dbReference type="EMBL" id="MFC3628230.1"/>
    </source>
</evidence>
<dbReference type="RefSeq" id="WP_377758848.1">
    <property type="nucleotide sequence ID" value="NZ_JBHRXY010000001.1"/>
</dbReference>
<name>A0ABV7TZK0_9RHOB</name>
<accession>A0ABV7TZK0</accession>